<evidence type="ECO:0000313" key="2">
    <source>
        <dbReference type="EMBL" id="SFQ44969.1"/>
    </source>
</evidence>
<keyword evidence="3" id="KW-1185">Reference proteome</keyword>
<dbReference type="EMBL" id="FOXU01000003">
    <property type="protein sequence ID" value="SFQ44969.1"/>
    <property type="molecule type" value="Genomic_DNA"/>
</dbReference>
<dbReference type="AlphaFoldDB" id="A0A1I5YL29"/>
<dbReference type="InterPro" id="IPR011528">
    <property type="entry name" value="NERD"/>
</dbReference>
<organism evidence="2 3">
    <name type="scientific">Psychrobacillus psychrotolerans</name>
    <dbReference type="NCBI Taxonomy" id="126156"/>
    <lineage>
        <taxon>Bacteria</taxon>
        <taxon>Bacillati</taxon>
        <taxon>Bacillota</taxon>
        <taxon>Bacilli</taxon>
        <taxon>Bacillales</taxon>
        <taxon>Bacillaceae</taxon>
        <taxon>Psychrobacillus</taxon>
    </lineage>
</organism>
<dbReference type="STRING" id="126156.SAMN05421670_2080"/>
<evidence type="ECO:0000259" key="1">
    <source>
        <dbReference type="Pfam" id="PF08378"/>
    </source>
</evidence>
<gene>
    <name evidence="2" type="ORF">SAMN05421670_2080</name>
</gene>
<dbReference type="RefSeq" id="WP_093536824.1">
    <property type="nucleotide sequence ID" value="NZ_FOXU01000003.1"/>
</dbReference>
<name>A0A1I5YL29_9BACI</name>
<dbReference type="Pfam" id="PF08378">
    <property type="entry name" value="NERD"/>
    <property type="match status" value="1"/>
</dbReference>
<dbReference type="PIRSF" id="PIRSF012560">
    <property type="entry name" value="Pullulanase"/>
    <property type="match status" value="1"/>
</dbReference>
<proteinExistence type="predicted"/>
<dbReference type="InterPro" id="IPR012397">
    <property type="entry name" value="Pullulanase"/>
</dbReference>
<dbReference type="OrthoDB" id="2433183at2"/>
<evidence type="ECO:0000313" key="3">
    <source>
        <dbReference type="Proteomes" id="UP000198734"/>
    </source>
</evidence>
<feature type="domain" description="NERD" evidence="1">
    <location>
        <begin position="157"/>
        <end position="255"/>
    </location>
</feature>
<accession>A0A1I5YL29</accession>
<reference evidence="3" key="1">
    <citation type="submission" date="2016-10" db="EMBL/GenBank/DDBJ databases">
        <authorList>
            <person name="Varghese N."/>
            <person name="Submissions S."/>
        </authorList>
    </citation>
    <scope>NUCLEOTIDE SEQUENCE [LARGE SCALE GENOMIC DNA]</scope>
    <source>
        <strain evidence="3">DSM 11706</strain>
    </source>
</reference>
<sequence>MAQLVKLQDYVSRYQVDLKRYPTQFVRLKKQQWDRTKEEWERGSFTSEWIEKEDEVVVEYKKKSLFSILFPKSKKEIVEDLDWGNKELTEEIPVSEESTTLLFEPKLVYKPQTKEELKRMYLDQLFHFQLKWASSTLREKSYVDPKYMRDTLLRDFTLKLPDNYFVFYYPILKLKKAPIELDIILVLPTEVVCIVVLEGKNSDAFIGSGERFWLKKSGKDEKKILNPTINLNRMESILGQIFQQQDVELPIKKVILSRNGYIDYPGNSFNTEFVDTRKFPEWFLSLKSSHSPMKHMQFKAAQAILDLVQTTSYSRSSWDIGNEETNE</sequence>
<dbReference type="Proteomes" id="UP000198734">
    <property type="component" value="Unassembled WGS sequence"/>
</dbReference>
<protein>
    <recommendedName>
        <fullName evidence="1">NERD domain-containing protein</fullName>
    </recommendedName>
</protein>